<accession>A0ABW5YUZ2</accession>
<gene>
    <name evidence="6" type="ORF">ACFS6I_10415</name>
</gene>
<evidence type="ECO:0000313" key="6">
    <source>
        <dbReference type="EMBL" id="MFD2904339.1"/>
    </source>
</evidence>
<evidence type="ECO:0000259" key="5">
    <source>
        <dbReference type="SMART" id="SM00849"/>
    </source>
</evidence>
<name>A0ABW5YUZ2_9SPHI</name>
<evidence type="ECO:0000256" key="4">
    <source>
        <dbReference type="ARBA" id="ARBA00022833"/>
    </source>
</evidence>
<evidence type="ECO:0000256" key="1">
    <source>
        <dbReference type="ARBA" id="ARBA00007749"/>
    </source>
</evidence>
<feature type="domain" description="Metallo-beta-lactamase" evidence="5">
    <location>
        <begin position="34"/>
        <end position="231"/>
    </location>
</feature>
<dbReference type="InterPro" id="IPR001279">
    <property type="entry name" value="Metallo-B-lactamas"/>
</dbReference>
<dbReference type="InterPro" id="IPR036866">
    <property type="entry name" value="RibonucZ/Hydroxyglut_hydro"/>
</dbReference>
<dbReference type="InterPro" id="IPR051013">
    <property type="entry name" value="MBL_superfamily_lactonases"/>
</dbReference>
<reference evidence="7" key="1">
    <citation type="journal article" date="2019" name="Int. J. Syst. Evol. Microbiol.">
        <title>The Global Catalogue of Microorganisms (GCM) 10K type strain sequencing project: providing services to taxonomists for standard genome sequencing and annotation.</title>
        <authorList>
            <consortium name="The Broad Institute Genomics Platform"/>
            <consortium name="The Broad Institute Genome Sequencing Center for Infectious Disease"/>
            <person name="Wu L."/>
            <person name="Ma J."/>
        </authorList>
    </citation>
    <scope>NUCLEOTIDE SEQUENCE [LARGE SCALE GENOMIC DNA]</scope>
    <source>
        <strain evidence="7">KCTC 22209</strain>
    </source>
</reference>
<organism evidence="6 7">
    <name type="scientific">Sphingobacterium anhuiense</name>
    <dbReference type="NCBI Taxonomy" id="493780"/>
    <lineage>
        <taxon>Bacteria</taxon>
        <taxon>Pseudomonadati</taxon>
        <taxon>Bacteroidota</taxon>
        <taxon>Sphingobacteriia</taxon>
        <taxon>Sphingobacteriales</taxon>
        <taxon>Sphingobacteriaceae</taxon>
        <taxon>Sphingobacterium</taxon>
    </lineage>
</organism>
<proteinExistence type="inferred from homology"/>
<comment type="caution">
    <text evidence="6">The sequence shown here is derived from an EMBL/GenBank/DDBJ whole genome shotgun (WGS) entry which is preliminary data.</text>
</comment>
<dbReference type="EMBL" id="JBHUPE010000004">
    <property type="protein sequence ID" value="MFD2904339.1"/>
    <property type="molecule type" value="Genomic_DNA"/>
</dbReference>
<dbReference type="Pfam" id="PF00753">
    <property type="entry name" value="Lactamase_B"/>
    <property type="match status" value="1"/>
</dbReference>
<comment type="similarity">
    <text evidence="1">Belongs to the metallo-beta-lactamase superfamily.</text>
</comment>
<dbReference type="SUPFAM" id="SSF56281">
    <property type="entry name" value="Metallo-hydrolase/oxidoreductase"/>
    <property type="match status" value="1"/>
</dbReference>
<keyword evidence="4" id="KW-0862">Zinc</keyword>
<evidence type="ECO:0000313" key="7">
    <source>
        <dbReference type="Proteomes" id="UP001597509"/>
    </source>
</evidence>
<evidence type="ECO:0000256" key="2">
    <source>
        <dbReference type="ARBA" id="ARBA00022723"/>
    </source>
</evidence>
<protein>
    <submittedName>
        <fullName evidence="6">MBL fold metallo-hydrolase</fullName>
    </submittedName>
</protein>
<dbReference type="SMART" id="SM00849">
    <property type="entry name" value="Lactamase_B"/>
    <property type="match status" value="1"/>
</dbReference>
<evidence type="ECO:0000256" key="3">
    <source>
        <dbReference type="ARBA" id="ARBA00022801"/>
    </source>
</evidence>
<dbReference type="PANTHER" id="PTHR42978">
    <property type="entry name" value="QUORUM-QUENCHING LACTONASE YTNP-RELATED-RELATED"/>
    <property type="match status" value="1"/>
</dbReference>
<keyword evidence="3" id="KW-0378">Hydrolase</keyword>
<dbReference type="Gene3D" id="3.60.15.10">
    <property type="entry name" value="Ribonuclease Z/Hydroxyacylglutathione hydrolase-like"/>
    <property type="match status" value="1"/>
</dbReference>
<dbReference type="Proteomes" id="UP001597509">
    <property type="component" value="Unassembled WGS sequence"/>
</dbReference>
<keyword evidence="7" id="KW-1185">Reference proteome</keyword>
<keyword evidence="2" id="KW-0479">Metal-binding</keyword>
<dbReference type="RefSeq" id="WP_380920248.1">
    <property type="nucleotide sequence ID" value="NZ_JBHUPE010000004.1"/>
</dbReference>
<sequence>MKIHVLKDGDFCVDKNKVFTPLEELTSATGLKMAVQPFLIEVEDHVVLLDAGLGRYHKGSPVILNNLLVLGFNPSCITTILLSHLHKDHIAGLVNTQGNEWFLNFPDAKIYMQKREYLFAKSKTNNPSFDFDILDFITENGTIVWMDEDKGVICSEISFEVTGGHTPFHQVFLIRDKESIAFYGADNLPTAGYLKYPIAFKSDFDGKKAMEQRTEWEKLAKAEHWKVLLYHDMKRAILQF</sequence>